<feature type="signal peptide" evidence="1">
    <location>
        <begin position="1"/>
        <end position="27"/>
    </location>
</feature>
<evidence type="ECO:0000313" key="2">
    <source>
        <dbReference type="EMBL" id="OPJ60669.1"/>
    </source>
</evidence>
<keyword evidence="3" id="KW-1185">Reference proteome</keyword>
<evidence type="ECO:0000256" key="1">
    <source>
        <dbReference type="SAM" id="SignalP"/>
    </source>
</evidence>
<proteinExistence type="predicted"/>
<dbReference type="AlphaFoldDB" id="A0A1V4ILD1"/>
<dbReference type="Proteomes" id="UP000190080">
    <property type="component" value="Unassembled WGS sequence"/>
</dbReference>
<feature type="chain" id="PRO_5012121376" evidence="1">
    <location>
        <begin position="28"/>
        <end position="98"/>
    </location>
</feature>
<evidence type="ECO:0000313" key="3">
    <source>
        <dbReference type="Proteomes" id="UP000190080"/>
    </source>
</evidence>
<dbReference type="STRING" id="1450648.CLORY_27200"/>
<accession>A0A1V4ILD1</accession>
<keyword evidence="1" id="KW-0732">Signal</keyword>
<protein>
    <submittedName>
        <fullName evidence="2">Uncharacterized protein</fullName>
    </submittedName>
</protein>
<comment type="caution">
    <text evidence="2">The sequence shown here is derived from an EMBL/GenBank/DDBJ whole genome shotgun (WGS) entry which is preliminary data.</text>
</comment>
<dbReference type="RefSeq" id="WP_079425345.1">
    <property type="nucleotide sequence ID" value="NZ_MZGV01000029.1"/>
</dbReference>
<gene>
    <name evidence="2" type="ORF">CLORY_27200</name>
</gene>
<organism evidence="2 3">
    <name type="scientific">Clostridium oryzae</name>
    <dbReference type="NCBI Taxonomy" id="1450648"/>
    <lineage>
        <taxon>Bacteria</taxon>
        <taxon>Bacillati</taxon>
        <taxon>Bacillota</taxon>
        <taxon>Clostridia</taxon>
        <taxon>Eubacteriales</taxon>
        <taxon>Clostridiaceae</taxon>
        <taxon>Clostridium</taxon>
    </lineage>
</organism>
<name>A0A1V4ILD1_9CLOT</name>
<sequence length="98" mass="11313">MKKTKKIVTMLLTLIFMIAIPFTTAYAVPKKSGVDKSMSLQLTKKLKCYAYSYKGKKLSYFKSLTYKWAEGKISKKTLLKKVYGMKELIFLIVKVDIQ</sequence>
<dbReference type="EMBL" id="MZGV01000029">
    <property type="protein sequence ID" value="OPJ60669.1"/>
    <property type="molecule type" value="Genomic_DNA"/>
</dbReference>
<reference evidence="2 3" key="1">
    <citation type="submission" date="2017-03" db="EMBL/GenBank/DDBJ databases">
        <title>Genome sequence of Clostridium oryzae DSM 28571.</title>
        <authorList>
            <person name="Poehlein A."/>
            <person name="Daniel R."/>
        </authorList>
    </citation>
    <scope>NUCLEOTIDE SEQUENCE [LARGE SCALE GENOMIC DNA]</scope>
    <source>
        <strain evidence="2 3">DSM 28571</strain>
    </source>
</reference>